<keyword evidence="1" id="KW-0732">Signal</keyword>
<comment type="caution">
    <text evidence="2">The sequence shown here is derived from an EMBL/GenBank/DDBJ whole genome shotgun (WGS) entry which is preliminary data.</text>
</comment>
<dbReference type="Proteomes" id="UP001295423">
    <property type="component" value="Unassembled WGS sequence"/>
</dbReference>
<proteinExistence type="predicted"/>
<feature type="chain" id="PRO_5042030215" evidence="1">
    <location>
        <begin position="21"/>
        <end position="148"/>
    </location>
</feature>
<evidence type="ECO:0000256" key="1">
    <source>
        <dbReference type="SAM" id="SignalP"/>
    </source>
</evidence>
<protein>
    <submittedName>
        <fullName evidence="2">Uncharacterized protein</fullName>
    </submittedName>
</protein>
<name>A0AAD2JGZ2_9STRA</name>
<sequence>MPEALGLAVKLMMFVDASHASNLVTCQSRTGVLIFVNCAPIIWYSKKQNSVETSSFGSEFMALNTGLRYKLRMMRVPIDGYCHTCVDNNSVVLNSSRPESTLKKKSNSVAYNYVQSKCATDVIRIIWEGTKTNVADVLTKIQSGTERA</sequence>
<feature type="signal peptide" evidence="1">
    <location>
        <begin position="1"/>
        <end position="20"/>
    </location>
</feature>
<evidence type="ECO:0000313" key="3">
    <source>
        <dbReference type="Proteomes" id="UP001295423"/>
    </source>
</evidence>
<evidence type="ECO:0000313" key="2">
    <source>
        <dbReference type="EMBL" id="CAJ1948681.1"/>
    </source>
</evidence>
<organism evidence="2 3">
    <name type="scientific">Cylindrotheca closterium</name>
    <dbReference type="NCBI Taxonomy" id="2856"/>
    <lineage>
        <taxon>Eukaryota</taxon>
        <taxon>Sar</taxon>
        <taxon>Stramenopiles</taxon>
        <taxon>Ochrophyta</taxon>
        <taxon>Bacillariophyta</taxon>
        <taxon>Bacillariophyceae</taxon>
        <taxon>Bacillariophycidae</taxon>
        <taxon>Bacillariales</taxon>
        <taxon>Bacillariaceae</taxon>
        <taxon>Cylindrotheca</taxon>
    </lineage>
</organism>
<keyword evidence="3" id="KW-1185">Reference proteome</keyword>
<accession>A0AAD2JGZ2</accession>
<reference evidence="2" key="1">
    <citation type="submission" date="2023-08" db="EMBL/GenBank/DDBJ databases">
        <authorList>
            <person name="Audoor S."/>
            <person name="Bilcke G."/>
        </authorList>
    </citation>
    <scope>NUCLEOTIDE SEQUENCE</scope>
</reference>
<dbReference type="EMBL" id="CAKOGP040001750">
    <property type="protein sequence ID" value="CAJ1948681.1"/>
    <property type="molecule type" value="Genomic_DNA"/>
</dbReference>
<gene>
    <name evidence="2" type="ORF">CYCCA115_LOCUS11734</name>
</gene>
<dbReference type="AlphaFoldDB" id="A0AAD2JGZ2"/>
<dbReference type="CDD" id="cd09272">
    <property type="entry name" value="RNase_HI_RT_Ty1"/>
    <property type="match status" value="1"/>
</dbReference>